<dbReference type="EMBL" id="CAMXCT020006702">
    <property type="protein sequence ID" value="CAL1171970.1"/>
    <property type="molecule type" value="Genomic_DNA"/>
</dbReference>
<feature type="compositionally biased region" description="Acidic residues" evidence="1">
    <location>
        <begin position="466"/>
        <end position="478"/>
    </location>
</feature>
<evidence type="ECO:0000313" key="4">
    <source>
        <dbReference type="EMBL" id="CAL4805907.1"/>
    </source>
</evidence>
<reference evidence="3" key="1">
    <citation type="submission" date="2022-10" db="EMBL/GenBank/DDBJ databases">
        <authorList>
            <person name="Chen Y."/>
            <person name="Dougan E. K."/>
            <person name="Chan C."/>
            <person name="Rhodes N."/>
            <person name="Thang M."/>
        </authorList>
    </citation>
    <scope>NUCLEOTIDE SEQUENCE</scope>
</reference>
<feature type="region of interest" description="Disordered" evidence="1">
    <location>
        <begin position="320"/>
        <end position="380"/>
    </location>
</feature>
<evidence type="ECO:0000313" key="3">
    <source>
        <dbReference type="EMBL" id="CAI4018595.1"/>
    </source>
</evidence>
<feature type="region of interest" description="Disordered" evidence="1">
    <location>
        <begin position="462"/>
        <end position="515"/>
    </location>
</feature>
<keyword evidence="2" id="KW-0472">Membrane</keyword>
<keyword evidence="2" id="KW-1133">Transmembrane helix</keyword>
<dbReference type="EMBL" id="CAMXCT030006702">
    <property type="protein sequence ID" value="CAL4805907.1"/>
    <property type="molecule type" value="Genomic_DNA"/>
</dbReference>
<dbReference type="EMBL" id="CAMXCT010006702">
    <property type="protein sequence ID" value="CAI4018595.1"/>
    <property type="molecule type" value="Genomic_DNA"/>
</dbReference>
<feature type="compositionally biased region" description="Pro residues" evidence="1">
    <location>
        <begin position="325"/>
        <end position="354"/>
    </location>
</feature>
<feature type="transmembrane region" description="Helical" evidence="2">
    <location>
        <begin position="14"/>
        <end position="39"/>
    </location>
</feature>
<evidence type="ECO:0000313" key="5">
    <source>
        <dbReference type="Proteomes" id="UP001152797"/>
    </source>
</evidence>
<protein>
    <submittedName>
        <fullName evidence="3">Uncharacterized protein</fullName>
    </submittedName>
</protein>
<reference evidence="4 5" key="2">
    <citation type="submission" date="2024-05" db="EMBL/GenBank/DDBJ databases">
        <authorList>
            <person name="Chen Y."/>
            <person name="Shah S."/>
            <person name="Dougan E. K."/>
            <person name="Thang M."/>
            <person name="Chan C."/>
        </authorList>
    </citation>
    <scope>NUCLEOTIDE SEQUENCE [LARGE SCALE GENOMIC DNA]</scope>
</reference>
<keyword evidence="2" id="KW-0812">Transmembrane</keyword>
<feature type="compositionally biased region" description="Pro residues" evidence="1">
    <location>
        <begin position="256"/>
        <end position="269"/>
    </location>
</feature>
<dbReference type="Proteomes" id="UP001152797">
    <property type="component" value="Unassembled WGS sequence"/>
</dbReference>
<feature type="region of interest" description="Disordered" evidence="1">
    <location>
        <begin position="217"/>
        <end position="291"/>
    </location>
</feature>
<organism evidence="3">
    <name type="scientific">Cladocopium goreaui</name>
    <dbReference type="NCBI Taxonomy" id="2562237"/>
    <lineage>
        <taxon>Eukaryota</taxon>
        <taxon>Sar</taxon>
        <taxon>Alveolata</taxon>
        <taxon>Dinophyceae</taxon>
        <taxon>Suessiales</taxon>
        <taxon>Symbiodiniaceae</taxon>
        <taxon>Cladocopium</taxon>
    </lineage>
</organism>
<comment type="caution">
    <text evidence="3">The sequence shown here is derived from an EMBL/GenBank/DDBJ whole genome shotgun (WGS) entry which is preliminary data.</text>
</comment>
<proteinExistence type="predicted"/>
<evidence type="ECO:0000256" key="2">
    <source>
        <dbReference type="SAM" id="Phobius"/>
    </source>
</evidence>
<gene>
    <name evidence="3" type="ORF">C1SCF055_LOCUS43147</name>
</gene>
<accession>A0A9P1M4P5</accession>
<dbReference type="AlphaFoldDB" id="A0A9P1M4P5"/>
<feature type="compositionally biased region" description="Low complexity" evidence="1">
    <location>
        <begin position="359"/>
        <end position="380"/>
    </location>
</feature>
<sequence length="515" mass="54702">MQRITPVDEAFSDVFGGIVLGMFLGIIGLMLLAVGFAVLQELCAEKDAKDSIILSMFESRSTGLGNRLLAVANGVAQHEEAFLQDVLEKLNNHDLSCLENSIDLISFELMLGDVFHAEGRIHRIHSRAIAARASVTNRNQDMVSWLHDMGSHVYKCHRSQRNFRKSPQLTLLTLLTLNQTRFWTDEISAEGHFPGSTTNAHTRGTYDFQGGSLFPKTLKEAPVSRQAWKRRFDRDGRGSDMSTTDMAYDMTDRGPAAPPGGPSAPPGPSACPGSGGPAPPPGGGPGADPATLNALAGLWSFLARPPPPALATGGVAATTAKAAPPNAPGTSMPPPGTVPVPVTGPGPDAAPPPWRRGDTPTQTAADTPAPLPTTTTVPGPGVVVDVDAVEPASSSRPAPTAPLTVDQAVDLRVCKVCGRQTYAGRGVCYYKQCDIYWKPSSKPAKRKKANRGKARPIWYNKKYQEWEDDEDDEEEDDPYIPAVKMTGASGTTGTAEVPETGPTPAEAIGPGCPLN</sequence>
<evidence type="ECO:0000256" key="1">
    <source>
        <dbReference type="SAM" id="MobiDB-lite"/>
    </source>
</evidence>
<keyword evidence="5" id="KW-1185">Reference proteome</keyword>
<name>A0A9P1M4P5_9DINO</name>